<dbReference type="AlphaFoldDB" id="A0A8H5VG61"/>
<accession>A0A8H5VG61</accession>
<feature type="compositionally biased region" description="Low complexity" evidence="1">
    <location>
        <begin position="34"/>
        <end position="54"/>
    </location>
</feature>
<dbReference type="OrthoDB" id="5043969at2759"/>
<keyword evidence="3" id="KW-1185">Reference proteome</keyword>
<name>A0A8H5VG61_9HYPO</name>
<dbReference type="GeneID" id="59296629"/>
<organism evidence="2 3">
    <name type="scientific">Fusarium tjaetaba</name>
    <dbReference type="NCBI Taxonomy" id="1567544"/>
    <lineage>
        <taxon>Eukaryota</taxon>
        <taxon>Fungi</taxon>
        <taxon>Dikarya</taxon>
        <taxon>Ascomycota</taxon>
        <taxon>Pezizomycotina</taxon>
        <taxon>Sordariomycetes</taxon>
        <taxon>Hypocreomycetidae</taxon>
        <taxon>Hypocreales</taxon>
        <taxon>Nectriaceae</taxon>
        <taxon>Fusarium</taxon>
        <taxon>Fusarium fujikuroi species complex</taxon>
    </lineage>
</organism>
<evidence type="ECO:0000313" key="2">
    <source>
        <dbReference type="EMBL" id="KAF5621078.1"/>
    </source>
</evidence>
<evidence type="ECO:0000256" key="1">
    <source>
        <dbReference type="SAM" id="MobiDB-lite"/>
    </source>
</evidence>
<gene>
    <name evidence="2" type="ORF">FTJAE_11419</name>
</gene>
<reference evidence="2 3" key="1">
    <citation type="submission" date="2020-05" db="EMBL/GenBank/DDBJ databases">
        <title>Identification and distribution of gene clusters putatively required for synthesis of sphingolipid metabolism inhibitors in phylogenetically diverse species of the filamentous fungus Fusarium.</title>
        <authorList>
            <person name="Kim H.-S."/>
            <person name="Busman M."/>
            <person name="Brown D.W."/>
            <person name="Divon H."/>
            <person name="Uhlig S."/>
            <person name="Proctor R.H."/>
        </authorList>
    </citation>
    <scope>NUCLEOTIDE SEQUENCE [LARGE SCALE GENOMIC DNA]</scope>
    <source>
        <strain evidence="2 3">NRRL 66243</strain>
    </source>
</reference>
<comment type="caution">
    <text evidence="2">The sequence shown here is derived from an EMBL/GenBank/DDBJ whole genome shotgun (WGS) entry which is preliminary data.</text>
</comment>
<proteinExistence type="predicted"/>
<dbReference type="RefSeq" id="XP_037201489.1">
    <property type="nucleotide sequence ID" value="XM_037344359.1"/>
</dbReference>
<dbReference type="EMBL" id="JAAQRI010000281">
    <property type="protein sequence ID" value="KAF5621078.1"/>
    <property type="molecule type" value="Genomic_DNA"/>
</dbReference>
<feature type="region of interest" description="Disordered" evidence="1">
    <location>
        <begin position="29"/>
        <end position="69"/>
    </location>
</feature>
<evidence type="ECO:0000313" key="3">
    <source>
        <dbReference type="Proteomes" id="UP000530670"/>
    </source>
</evidence>
<protein>
    <submittedName>
        <fullName evidence="2">Uncharacterized protein</fullName>
    </submittedName>
</protein>
<dbReference type="Proteomes" id="UP000530670">
    <property type="component" value="Unassembled WGS sequence"/>
</dbReference>
<sequence length="267" mass="29585">MVQSPLSYSSLSPHQSTITTTTAAIAALSTGDNEASQECSESLASSESSDQLSDGQCHHRPSKASVHVDQEEAPAYGELDPRFQQDIWVRPKPPGDESFAIELLWWAAAAGQYGDGEEFPIFILRHRNASRCPSGVRCPSSHWELIADDLPAKEKGCIELQLVCLSTRHVELQMSGMNNGYFYDDRDLITIPPCRLHNDLLPDFSSVTAAGYQVVLFRLIESWEDKRLTGVVDGGIWMDNHGRQLFDISRYCGNTSEMHSGDGHTEL</sequence>